<feature type="repeat" description="ANK" evidence="4">
    <location>
        <begin position="1224"/>
        <end position="1256"/>
    </location>
</feature>
<keyword evidence="2" id="KW-0677">Repeat</keyword>
<dbReference type="PROSITE" id="PS50088">
    <property type="entry name" value="ANK_REPEAT"/>
    <property type="match status" value="17"/>
</dbReference>
<protein>
    <recommendedName>
        <fullName evidence="1">protein S-acyltransferase</fullName>
        <ecNumber evidence="1">2.3.1.225</ecNumber>
    </recommendedName>
</protein>
<keyword evidence="6" id="KW-1133">Transmembrane helix</keyword>
<feature type="repeat" description="ANK" evidence="4">
    <location>
        <begin position="1654"/>
        <end position="1686"/>
    </location>
</feature>
<feature type="transmembrane region" description="Helical" evidence="6">
    <location>
        <begin position="497"/>
        <end position="517"/>
    </location>
</feature>
<sequence>MARLPILPMLLMLWLAGRASADGGDDFANNLASDLGPIIALFGERVVMQFMSQAMGIADCILLAVAPIGAITTVVSAIRVAGPTWLKSFIGRARENMSAAEVEIMSSTSDEACELWKDHGVVRCPGSADIYQFVCLLPKGSNLESVVRMQTTVRCEELATLMDKGKSGILQRTKITGPRYAWKSFKDVIGHILGKMESCYRQLFSFHVLFSLPLFQRIRRRTIVSLENPDLEPGIHQDESSVSTQVEVARCKKTKVTCRVSRPHSILGSESEKTESPKADPAGEKVSKEGEKKEIIVVVDTSDNSSPNLLLNCHGRIHRGEIYLGAAFGAMLQVGALIYFGIITYNPPIKGQFFLKDGKRIVDYAFPCAAGGTVLLMLGLFICAWIVEKSTTETCYEAPDHEMFVVWLQKDHTVNDQVFKPYAIYPSSKREYITTSRRSINRPDQAKGSSASPREKAGKNAQSPSWDWRLEKITFLGALIALVGFISQFIGMRGLNWTASVVQLAITFVVTMIRVIVRRGLNESPIRTSLLSDTELDWFSLTFGNLATAPWARFEDAPPIQSEHVAWKDERFPKWRVRTGGSQPYHPLKNPDLHSKKARKNSAAHKMMVTRQRLCTLSKWKSTVSEEAALLSRAIEAVAQTFLGELLNGTKLVWTIPVSYKGSDERIFIKLKKSDGKWRVKDGKIEAMLSLWLYSTPSARDPGIETCVKWRVFGSTDLWPRLLRDLRWWMPELAPEVFGHTLSEIFVPEGPDERLRRSVVGFTSESTSGLGGTDEAESTTNEPGDTTHGEENYLVVKSEDSWERFYSRDLLFAFIRSVAKMPQITPERALSERPIRDSKPREDWEQMKLKNGTISSLVRELERIGFGTLSDVYFDLIMPLSLEKKLTNVKNIIDEAIKQAEQHERSRQWEKLVSACSSLLDLAQHFDPDKEASGPMAVAACLEFLYRLRHEADLQRREGRIEEELITQLKILEEELTVMGETSSLWIKKSLAENSGCYATTFNTLIGTAPDATGTFPNSFNIGHEHRKLMQTNNLGETLYWNIKDLEKADSFGWSPLHYAANLQLHGLRIVFSEKGDLLNIRDLMGRTPLHHACLIGNEAAVDLLLDHDAPIEAAGNDGITAVHCAVLNGNLDILKKLVEKVESGRQKHTRKSILHVDRNERGPIHWAAIKGDIALVNLFKDEINRIDRFGWACIHLAVIYGKTQLLEHVLEDPTTIGDLADNRSRTPLHLAVEKKSSQAVGVLLKAGAHVNVQDRDGSTPLHMAVEQESITEMLIKSRAGVNYTDIEGRTALFLAAEKGSTAVAALLVKNDADIAIAANDKRTPLHMAVQHKAIVQLLLAQGANVGAADVEGRTPLCLAAADGAADVAAWLIVRGANVKTAAKDGRTALHVAVNHTKIAEMLLERGADVNAVDIEGHTPLHLAATDGAAEVAALLTDAGADVATAAGDGRTALHMAVRFKDITKMLLEHGAAINAVDVEGYTPLYLASMDGTAEVAALLIDRGADVTTAAKDGRTPLHMALSRGQEGLEIARKLLGFDPGVKTENPCVNATAEDNATPLHIAAEYGPPEAVEMLLHLGAKIDQTDEYGQTALLISIYNGNWDIADLLLEARADTKADSRIGYTPLLGAVMGDEDYIVENLLAAGADIDVVGEDGYSPIHLAVSRDNFNIFHQLLRADANINAVNKFNSQTPLHCAVRIGNSKMVQTLLEKGANTETLNHLGFSPLQYAVYRGDLEIVKQFVQHDKRPGASIRKATLQGGKDGDTPMHTLCQLTRQGGGEQIMCAMFEELWSVAPQSDMINATNEGGLTPLDLAYYMQDKYPTFVQLLMDEGAKLS</sequence>
<dbReference type="PANTHER" id="PTHR24161">
    <property type="entry name" value="ANK_REP_REGION DOMAIN-CONTAINING PROTEIN-RELATED"/>
    <property type="match status" value="1"/>
</dbReference>
<name>A0ABY2H5J7_9HYPO</name>
<feature type="repeat" description="ANK" evidence="4">
    <location>
        <begin position="1385"/>
        <end position="1415"/>
    </location>
</feature>
<dbReference type="PRINTS" id="PR01415">
    <property type="entry name" value="ANKYRIN"/>
</dbReference>
<dbReference type="SMART" id="SM00248">
    <property type="entry name" value="ANK"/>
    <property type="match status" value="22"/>
</dbReference>
<keyword evidence="9" id="KW-1185">Reference proteome</keyword>
<feature type="repeat" description="ANK" evidence="4">
    <location>
        <begin position="1321"/>
        <end position="1351"/>
    </location>
</feature>
<keyword evidence="7" id="KW-0732">Signal</keyword>
<feature type="repeat" description="ANK" evidence="4">
    <location>
        <begin position="1513"/>
        <end position="1547"/>
    </location>
</feature>
<feature type="repeat" description="ANK" evidence="4">
    <location>
        <begin position="1621"/>
        <end position="1653"/>
    </location>
</feature>
<dbReference type="InterPro" id="IPR036770">
    <property type="entry name" value="Ankyrin_rpt-contain_sf"/>
</dbReference>
<feature type="repeat" description="ANK" evidence="4">
    <location>
        <begin position="1555"/>
        <end position="1587"/>
    </location>
</feature>
<dbReference type="Pfam" id="PF00023">
    <property type="entry name" value="Ank"/>
    <property type="match status" value="1"/>
</dbReference>
<feature type="repeat" description="ANK" evidence="4">
    <location>
        <begin position="1688"/>
        <end position="1720"/>
    </location>
</feature>
<feature type="region of interest" description="Disordered" evidence="5">
    <location>
        <begin position="440"/>
        <end position="463"/>
    </location>
</feature>
<evidence type="ECO:0000256" key="4">
    <source>
        <dbReference type="PROSITE-ProRule" id="PRU00023"/>
    </source>
</evidence>
<evidence type="ECO:0000256" key="5">
    <source>
        <dbReference type="SAM" id="MobiDB-lite"/>
    </source>
</evidence>
<gene>
    <name evidence="8" type="ORF">CCMA1212_005368</name>
</gene>
<feature type="repeat" description="ANK" evidence="4">
    <location>
        <begin position="1480"/>
        <end position="1512"/>
    </location>
</feature>
<feature type="repeat" description="ANK" evidence="4">
    <location>
        <begin position="1118"/>
        <end position="1141"/>
    </location>
</feature>
<dbReference type="GeneID" id="300577080"/>
<evidence type="ECO:0000256" key="2">
    <source>
        <dbReference type="ARBA" id="ARBA00022737"/>
    </source>
</evidence>
<feature type="signal peptide" evidence="7">
    <location>
        <begin position="1"/>
        <end position="21"/>
    </location>
</feature>
<keyword evidence="6" id="KW-0472">Membrane</keyword>
<dbReference type="EC" id="2.3.1.225" evidence="1"/>
<organism evidence="8 9">
    <name type="scientific">Trichoderma ghanense</name>
    <dbReference type="NCBI Taxonomy" id="65468"/>
    <lineage>
        <taxon>Eukaryota</taxon>
        <taxon>Fungi</taxon>
        <taxon>Dikarya</taxon>
        <taxon>Ascomycota</taxon>
        <taxon>Pezizomycotina</taxon>
        <taxon>Sordariomycetes</taxon>
        <taxon>Hypocreomycetidae</taxon>
        <taxon>Hypocreales</taxon>
        <taxon>Hypocreaceae</taxon>
        <taxon>Trichoderma</taxon>
    </lineage>
</organism>
<feature type="region of interest" description="Disordered" evidence="5">
    <location>
        <begin position="764"/>
        <end position="791"/>
    </location>
</feature>
<dbReference type="InterPro" id="IPR002110">
    <property type="entry name" value="Ankyrin_rpt"/>
</dbReference>
<feature type="transmembrane region" description="Helical" evidence="6">
    <location>
        <begin position="364"/>
        <end position="387"/>
    </location>
</feature>
<dbReference type="Gene3D" id="1.25.40.20">
    <property type="entry name" value="Ankyrin repeat-containing domain"/>
    <property type="match status" value="7"/>
</dbReference>
<feature type="repeat" description="ANK" evidence="4">
    <location>
        <begin position="1806"/>
        <end position="1836"/>
    </location>
</feature>
<feature type="repeat" description="ANK" evidence="4">
    <location>
        <begin position="1288"/>
        <end position="1320"/>
    </location>
</feature>
<feature type="repeat" description="ANK" evidence="4">
    <location>
        <begin position="1588"/>
        <end position="1620"/>
    </location>
</feature>
<dbReference type="Pfam" id="PF12796">
    <property type="entry name" value="Ank_2"/>
    <property type="match status" value="6"/>
</dbReference>
<feature type="repeat" description="ANK" evidence="4">
    <location>
        <begin position="1085"/>
        <end position="1117"/>
    </location>
</feature>
<feature type="repeat" description="ANK" evidence="4">
    <location>
        <begin position="1449"/>
        <end position="1479"/>
    </location>
</feature>
<feature type="region of interest" description="Disordered" evidence="5">
    <location>
        <begin position="267"/>
        <end position="288"/>
    </location>
</feature>
<dbReference type="SUPFAM" id="SSF48403">
    <property type="entry name" value="Ankyrin repeat"/>
    <property type="match status" value="3"/>
</dbReference>
<dbReference type="PROSITE" id="PS50297">
    <property type="entry name" value="ANK_REP_REGION"/>
    <property type="match status" value="15"/>
</dbReference>
<dbReference type="PANTHER" id="PTHR24161:SF85">
    <property type="entry name" value="PALMITOYLTRANSFERASE HIP14"/>
    <property type="match status" value="1"/>
</dbReference>
<feature type="chain" id="PRO_5046642498" description="protein S-acyltransferase" evidence="7">
    <location>
        <begin position="22"/>
        <end position="1836"/>
    </location>
</feature>
<keyword evidence="6" id="KW-0812">Transmembrane</keyword>
<reference evidence="8 9" key="1">
    <citation type="submission" date="2018-01" db="EMBL/GenBank/DDBJ databases">
        <title>Genome characterization of the sugarcane-associated fungus Trichoderma ghanense CCMA-1212 and their application in lignocelulose bioconversion.</title>
        <authorList>
            <person name="Steindorff A.S."/>
            <person name="Mendes T.D."/>
            <person name="Vilela E.S.D."/>
            <person name="Rodrigues D.S."/>
            <person name="Formighieri E.F."/>
            <person name="Melo I.S."/>
            <person name="Favaro L.C.L."/>
        </authorList>
    </citation>
    <scope>NUCLEOTIDE SEQUENCE [LARGE SCALE GENOMIC DNA]</scope>
    <source>
        <strain evidence="8 9">CCMA-1212</strain>
    </source>
</reference>
<keyword evidence="3 4" id="KW-0040">ANK repeat</keyword>
<dbReference type="RefSeq" id="XP_073558821.1">
    <property type="nucleotide sequence ID" value="XM_073702630.1"/>
</dbReference>
<feature type="compositionally biased region" description="Basic and acidic residues" evidence="5">
    <location>
        <begin position="270"/>
        <end position="288"/>
    </location>
</feature>
<evidence type="ECO:0000256" key="3">
    <source>
        <dbReference type="ARBA" id="ARBA00023043"/>
    </source>
</evidence>
<evidence type="ECO:0000256" key="1">
    <source>
        <dbReference type="ARBA" id="ARBA00012210"/>
    </source>
</evidence>
<feature type="transmembrane region" description="Helical" evidence="6">
    <location>
        <begin position="54"/>
        <end position="78"/>
    </location>
</feature>
<evidence type="ECO:0000313" key="8">
    <source>
        <dbReference type="EMBL" id="TFB02620.1"/>
    </source>
</evidence>
<dbReference type="EMBL" id="PPTA01000006">
    <property type="protein sequence ID" value="TFB02620.1"/>
    <property type="molecule type" value="Genomic_DNA"/>
</dbReference>
<comment type="caution">
    <text evidence="8">The sequence shown here is derived from an EMBL/GenBank/DDBJ whole genome shotgun (WGS) entry which is preliminary data.</text>
</comment>
<evidence type="ECO:0000313" key="9">
    <source>
        <dbReference type="Proteomes" id="UP001642720"/>
    </source>
</evidence>
<accession>A0ABY2H5J7</accession>
<proteinExistence type="predicted"/>
<dbReference type="Proteomes" id="UP001642720">
    <property type="component" value="Unassembled WGS sequence"/>
</dbReference>
<feature type="repeat" description="ANK" evidence="4">
    <location>
        <begin position="1416"/>
        <end position="1448"/>
    </location>
</feature>
<feature type="repeat" description="ANK" evidence="4">
    <location>
        <begin position="1352"/>
        <end position="1384"/>
    </location>
</feature>
<feature type="transmembrane region" description="Helical" evidence="6">
    <location>
        <begin position="322"/>
        <end position="344"/>
    </location>
</feature>
<evidence type="ECO:0000256" key="6">
    <source>
        <dbReference type="SAM" id="Phobius"/>
    </source>
</evidence>
<evidence type="ECO:0000256" key="7">
    <source>
        <dbReference type="SAM" id="SignalP"/>
    </source>
</evidence>